<dbReference type="PANTHER" id="PTHR30175:SF1">
    <property type="entry name" value="PTS SYSTEM ARBUTIN-, CELLOBIOSE-, AND SALICIN-SPECIFIC EIIBC COMPONENT-RELATED"/>
    <property type="match status" value="1"/>
</dbReference>
<dbReference type="Pfam" id="PF02378">
    <property type="entry name" value="PTS_EIIC"/>
    <property type="match status" value="1"/>
</dbReference>
<keyword evidence="5" id="KW-0808">Transferase</keyword>
<evidence type="ECO:0000259" key="13">
    <source>
        <dbReference type="PROSITE" id="PS51093"/>
    </source>
</evidence>
<keyword evidence="10 12" id="KW-0472">Membrane</keyword>
<dbReference type="FunFam" id="3.30.1360.60:FF:000001">
    <property type="entry name" value="PTS system glucose-specific IIBC component PtsG"/>
    <property type="match status" value="1"/>
</dbReference>
<keyword evidence="4" id="KW-0762">Sugar transport</keyword>
<dbReference type="KEGG" id="lmt:LMRG_01923"/>
<dbReference type="RefSeq" id="WP_003722132.1">
    <property type="nucleotide sequence ID" value="NC_017544.1"/>
</dbReference>
<dbReference type="PROSITE" id="PS51093">
    <property type="entry name" value="PTS_EIIA_TYPE_1"/>
    <property type="match status" value="1"/>
</dbReference>
<dbReference type="EMBL" id="CP002002">
    <property type="protein sequence ID" value="AEO07754.1"/>
    <property type="molecule type" value="Genomic_DNA"/>
</dbReference>
<dbReference type="Proteomes" id="UP000001288">
    <property type="component" value="Chromosome"/>
</dbReference>
<dbReference type="GO" id="GO:0009401">
    <property type="term" value="P:phosphoenolpyruvate-dependent sugar phosphotransferase system"/>
    <property type="evidence" value="ECO:0007669"/>
    <property type="project" value="UniProtKB-KW"/>
</dbReference>
<dbReference type="SUPFAM" id="SSF51261">
    <property type="entry name" value="Duplicated hybrid motif"/>
    <property type="match status" value="1"/>
</dbReference>
<evidence type="ECO:0000256" key="2">
    <source>
        <dbReference type="ARBA" id="ARBA00022448"/>
    </source>
</evidence>
<keyword evidence="3" id="KW-1003">Cell membrane</keyword>
<feature type="transmembrane region" description="Helical" evidence="12">
    <location>
        <begin position="357"/>
        <end position="375"/>
    </location>
</feature>
<dbReference type="InterPro" id="IPR011297">
    <property type="entry name" value="PTS_IIABC_b_glu"/>
</dbReference>
<evidence type="ECO:0000256" key="7">
    <source>
        <dbReference type="ARBA" id="ARBA00022692"/>
    </source>
</evidence>
<feature type="domain" description="PTS EIIA type-1" evidence="13">
    <location>
        <begin position="484"/>
        <end position="587"/>
    </location>
</feature>
<feature type="transmembrane region" description="Helical" evidence="12">
    <location>
        <begin position="211"/>
        <end position="230"/>
    </location>
</feature>
<dbReference type="GO" id="GO:0008982">
    <property type="term" value="F:protein-N(PI)-phosphohistidine-sugar phosphotransferase activity"/>
    <property type="evidence" value="ECO:0007669"/>
    <property type="project" value="InterPro"/>
</dbReference>
<keyword evidence="9 12" id="KW-1133">Transmembrane helix</keyword>
<evidence type="ECO:0000256" key="4">
    <source>
        <dbReference type="ARBA" id="ARBA00022597"/>
    </source>
</evidence>
<evidence type="ECO:0000256" key="6">
    <source>
        <dbReference type="ARBA" id="ARBA00022683"/>
    </source>
</evidence>
<evidence type="ECO:0000259" key="14">
    <source>
        <dbReference type="PROSITE" id="PS51098"/>
    </source>
</evidence>
<sequence>MDYNQLAKEILQAVGGKNNVNEVYHCITRLRFQLKDQSKVNEKQLKGLDKVMGTNVAGNQFQVIIGNDVPKVFDALAAENPAWKNKETTNKTTRQKGIKGFFSNIFDALSGVFAPILPAIAGAGLIKGFMALFVSLGWLATDTETYRILLAIGDGVFYFLPILVAVSAARYFKANMFVALGIGAALLYPDLTALLSAGTTPHFIGLPVTPVTYAYSVIPILLAIWIMSYVEKWVDRIIPTSLKLLFVPLITMFIVVPLTLVVIGPLGTFVGDGVSGGINWLLNNGGVIGGILIGGAMAIIVMTGMHYAIVPFVISNLAKYGYDKFLPLTYISNMSQAGATFGVFFRAKDKKLKSLAFSTGLTALMGVTEPAMYGINVVYKRPFMASLIGGAAGGGFAMMFGVKAYVLTGNGGIPGLPGLVGDTFVYALIAMALAFIVALIFSYIFGIDEQMVEATPVAEKIAAGTEILQAPVTGELVKMSQVNDTTFADEIMGKSIAIKPNEGKLYAPANGTIISLFKTKHAIAMKSDNGAEILLHVGIDTVKLDGNYFTAHVATGDVVEQGDLLVTFDMEKIAEKYDTTTMMVITNTNEYAVVEAKENGIVTKGNQVMELRSEQNE</sequence>
<feature type="active site" description="Phosphocysteine intermediate; for EIIB activity" evidence="11">
    <location>
        <position position="26"/>
    </location>
</feature>
<keyword evidence="6" id="KW-0598">Phosphotransferase system</keyword>
<evidence type="ECO:0000259" key="15">
    <source>
        <dbReference type="PROSITE" id="PS51103"/>
    </source>
</evidence>
<dbReference type="InterPro" id="IPR011055">
    <property type="entry name" value="Dup_hybrid_motif"/>
</dbReference>
<feature type="transmembrane region" description="Helical" evidence="12">
    <location>
        <begin position="287"/>
        <end position="313"/>
    </location>
</feature>
<dbReference type="Gene3D" id="2.70.70.10">
    <property type="entry name" value="Glucose Permease (Domain IIA)"/>
    <property type="match status" value="1"/>
</dbReference>
<dbReference type="NCBIfam" id="TIGR01995">
    <property type="entry name" value="PTS-II-ABC-beta"/>
    <property type="match status" value="1"/>
</dbReference>
<feature type="transmembrane region" description="Helical" evidence="12">
    <location>
        <begin position="387"/>
        <end position="406"/>
    </location>
</feature>
<dbReference type="PANTHER" id="PTHR30175">
    <property type="entry name" value="PHOSPHOTRANSFERASE SYSTEM TRANSPORT PROTEIN"/>
    <property type="match status" value="1"/>
</dbReference>
<dbReference type="Pfam" id="PF00367">
    <property type="entry name" value="PTS_EIIB"/>
    <property type="match status" value="1"/>
</dbReference>
<comment type="subcellular location">
    <subcellularLocation>
        <location evidence="1">Cell membrane</location>
        <topology evidence="1">Multi-pass membrane protein</topology>
    </subcellularLocation>
</comment>
<evidence type="ECO:0000256" key="12">
    <source>
        <dbReference type="SAM" id="Phobius"/>
    </source>
</evidence>
<evidence type="ECO:0000256" key="9">
    <source>
        <dbReference type="ARBA" id="ARBA00022989"/>
    </source>
</evidence>
<feature type="transmembrane region" description="Helical" evidence="12">
    <location>
        <begin position="325"/>
        <end position="345"/>
    </location>
</feature>
<dbReference type="GO" id="GO:0005886">
    <property type="term" value="C:plasma membrane"/>
    <property type="evidence" value="ECO:0007669"/>
    <property type="project" value="UniProtKB-SubCell"/>
</dbReference>
<evidence type="ECO:0000256" key="5">
    <source>
        <dbReference type="ARBA" id="ARBA00022679"/>
    </source>
</evidence>
<dbReference type="CDD" id="cd00212">
    <property type="entry name" value="PTS_IIB_glc"/>
    <property type="match status" value="1"/>
</dbReference>
<dbReference type="AlphaFoldDB" id="A0A0H3GL13"/>
<dbReference type="InterPro" id="IPR001127">
    <property type="entry name" value="PTS_EIIA_1_perm"/>
</dbReference>
<dbReference type="FunFam" id="2.70.70.10:FF:000001">
    <property type="entry name" value="PTS system glucose-specific IIA component"/>
    <property type="match status" value="1"/>
</dbReference>
<dbReference type="InterPro" id="IPR018113">
    <property type="entry name" value="PTrfase_EIIB_Cys"/>
</dbReference>
<dbReference type="Gene3D" id="3.30.1360.60">
    <property type="entry name" value="Glucose permease domain IIB"/>
    <property type="match status" value="1"/>
</dbReference>
<feature type="domain" description="PTS EIIB type-1" evidence="14">
    <location>
        <begin position="4"/>
        <end position="86"/>
    </location>
</feature>
<feature type="transmembrane region" description="Helical" evidence="12">
    <location>
        <begin position="146"/>
        <end position="169"/>
    </location>
</feature>
<dbReference type="InterPro" id="IPR036878">
    <property type="entry name" value="Glu_permease_IIB"/>
</dbReference>
<dbReference type="InterPro" id="IPR001996">
    <property type="entry name" value="PTS_IIB_1"/>
</dbReference>
<dbReference type="PROSITE" id="PS51103">
    <property type="entry name" value="PTS_EIIC_TYPE_1"/>
    <property type="match status" value="1"/>
</dbReference>
<dbReference type="PROSITE" id="PS51098">
    <property type="entry name" value="PTS_EIIB_TYPE_1"/>
    <property type="match status" value="1"/>
</dbReference>
<keyword evidence="2" id="KW-0813">Transport</keyword>
<protein>
    <recommendedName>
        <fullName evidence="18">PTS beta-glucoside transporter subunit EIIBCA</fullName>
    </recommendedName>
</protein>
<keyword evidence="8" id="KW-0418">Kinase</keyword>
<gene>
    <name evidence="16" type="ordered locus">LMRG_01923</name>
</gene>
<dbReference type="NCBIfam" id="TIGR00830">
    <property type="entry name" value="PTBA"/>
    <property type="match status" value="1"/>
</dbReference>
<dbReference type="SUPFAM" id="SSF55604">
    <property type="entry name" value="Glucose permease domain IIB"/>
    <property type="match status" value="1"/>
</dbReference>
<accession>A0A0H3GL13</accession>
<evidence type="ECO:0008006" key="18">
    <source>
        <dbReference type="Google" id="ProtNLM"/>
    </source>
</evidence>
<dbReference type="InterPro" id="IPR003352">
    <property type="entry name" value="PTS_EIIC"/>
</dbReference>
<reference evidence="17" key="1">
    <citation type="submission" date="2010-04" db="EMBL/GenBank/DDBJ databases">
        <title>The genome sequence of Listeria monocytogenes strain 10403S.</title>
        <authorList>
            <consortium name="The Broad Institute Genome Sequencing Platform"/>
            <consortium name="The Broad Institute Genome Sequencing Center for Infectious Disease."/>
            <person name="Borowsky M."/>
            <person name="Borodovsky M."/>
            <person name="Young S.K."/>
            <person name="Zeng Q."/>
            <person name="Koehrsen M."/>
            <person name="Fitzgerald M."/>
            <person name="Wiedmann M."/>
            <person name="Swaminathan B."/>
            <person name="Lauer P."/>
            <person name="Portnoy D."/>
            <person name="Cossart P."/>
            <person name="Buchrieser C."/>
            <person name="Higgins D."/>
            <person name="Abouelleil A."/>
            <person name="Alvarado L."/>
            <person name="Arachchi H.M."/>
            <person name="Berlin A."/>
            <person name="Borenstein D."/>
            <person name="Brown A."/>
            <person name="Chapman S.B."/>
            <person name="Chen Z."/>
            <person name="Dunbar C.D."/>
            <person name="Engels R."/>
            <person name="Freedman E."/>
            <person name="Gearin G."/>
            <person name="Gellesch M."/>
            <person name="Goldberg J."/>
            <person name="Griggs A."/>
            <person name="Gujja S."/>
            <person name="Heilman E."/>
            <person name="Heiman D."/>
            <person name="Howarth C."/>
            <person name="Jen D."/>
            <person name="Larson L."/>
            <person name="Lui A."/>
            <person name="MacDonald J."/>
            <person name="Mehta T."/>
            <person name="Montmayeur A."/>
            <person name="Neiman D."/>
            <person name="Park D."/>
            <person name="Pearson M."/>
            <person name="Priest M."/>
            <person name="Richards J."/>
            <person name="Roberts A."/>
            <person name="Saif S."/>
            <person name="Shea T."/>
            <person name="Shenoy N."/>
            <person name="Sisk P."/>
            <person name="Stolte C."/>
            <person name="Sykes S."/>
            <person name="Walk T."/>
            <person name="White J."/>
            <person name="Yandava C."/>
            <person name="Haas B."/>
            <person name="Nusbaum C."/>
            <person name="Birren B."/>
        </authorList>
    </citation>
    <scope>NUCLEOTIDE SEQUENCE [LARGE SCALE GENOMIC DNA]</scope>
    <source>
        <strain evidence="17">10403S</strain>
    </source>
</reference>
<dbReference type="InterPro" id="IPR050558">
    <property type="entry name" value="PTS_Sugar-Specific_Components"/>
</dbReference>
<keyword evidence="7 12" id="KW-0812">Transmembrane</keyword>
<organism evidence="16 17">
    <name type="scientific">Listeria monocytogenes serotype 1/2a (strain 10403S)</name>
    <dbReference type="NCBI Taxonomy" id="393133"/>
    <lineage>
        <taxon>Bacteria</taxon>
        <taxon>Bacillati</taxon>
        <taxon>Bacillota</taxon>
        <taxon>Bacilli</taxon>
        <taxon>Bacillales</taxon>
        <taxon>Listeriaceae</taxon>
        <taxon>Listeria</taxon>
    </lineage>
</organism>
<dbReference type="GO" id="GO:0090589">
    <property type="term" value="F:protein-phosphocysteine-trehalose phosphotransferase system transporter activity"/>
    <property type="evidence" value="ECO:0007669"/>
    <property type="project" value="TreeGrafter"/>
</dbReference>
<dbReference type="PROSITE" id="PS00371">
    <property type="entry name" value="PTS_EIIA_TYPE_1_HIS"/>
    <property type="match status" value="1"/>
</dbReference>
<feature type="transmembrane region" description="Helical" evidence="12">
    <location>
        <begin position="176"/>
        <end position="199"/>
    </location>
</feature>
<dbReference type="GO" id="GO:0015771">
    <property type="term" value="P:trehalose transport"/>
    <property type="evidence" value="ECO:0007669"/>
    <property type="project" value="TreeGrafter"/>
</dbReference>
<evidence type="ECO:0000256" key="11">
    <source>
        <dbReference type="PROSITE-ProRule" id="PRU00421"/>
    </source>
</evidence>
<proteinExistence type="predicted"/>
<evidence type="ECO:0000256" key="10">
    <source>
        <dbReference type="ARBA" id="ARBA00023136"/>
    </source>
</evidence>
<dbReference type="Pfam" id="PF00358">
    <property type="entry name" value="PTS_EIIA_1"/>
    <property type="match status" value="1"/>
</dbReference>
<evidence type="ECO:0000256" key="3">
    <source>
        <dbReference type="ARBA" id="ARBA00022475"/>
    </source>
</evidence>
<evidence type="ECO:0000256" key="1">
    <source>
        <dbReference type="ARBA" id="ARBA00004651"/>
    </source>
</evidence>
<evidence type="ECO:0000313" key="16">
    <source>
        <dbReference type="EMBL" id="AEO07754.1"/>
    </source>
</evidence>
<name>A0A0H3GL13_LISM4</name>
<feature type="domain" description="PTS EIIC type-1" evidence="15">
    <location>
        <begin position="107"/>
        <end position="459"/>
    </location>
</feature>
<evidence type="ECO:0000256" key="8">
    <source>
        <dbReference type="ARBA" id="ARBA00022777"/>
    </source>
</evidence>
<dbReference type="InterPro" id="IPR013013">
    <property type="entry name" value="PTS_EIIC_1"/>
</dbReference>
<dbReference type="GO" id="GO:0016301">
    <property type="term" value="F:kinase activity"/>
    <property type="evidence" value="ECO:0007669"/>
    <property type="project" value="UniProtKB-KW"/>
</dbReference>
<feature type="transmembrane region" description="Helical" evidence="12">
    <location>
        <begin position="426"/>
        <end position="445"/>
    </location>
</feature>
<dbReference type="HOGENOM" id="CLU_012312_2_1_9"/>
<feature type="transmembrane region" description="Helical" evidence="12">
    <location>
        <begin position="101"/>
        <end position="126"/>
    </location>
</feature>
<dbReference type="PROSITE" id="PS01035">
    <property type="entry name" value="PTS_EIIB_TYPE_1_CYS"/>
    <property type="match status" value="1"/>
</dbReference>
<feature type="transmembrane region" description="Helical" evidence="12">
    <location>
        <begin position="242"/>
        <end position="267"/>
    </location>
</feature>
<evidence type="ECO:0000313" key="17">
    <source>
        <dbReference type="Proteomes" id="UP000001288"/>
    </source>
</evidence>